<keyword evidence="5" id="KW-0325">Glycoprotein</keyword>
<evidence type="ECO:0000256" key="7">
    <source>
        <dbReference type="SAM" id="MobiDB-lite"/>
    </source>
</evidence>
<feature type="domain" description="Ig-like" evidence="8">
    <location>
        <begin position="196"/>
        <end position="301"/>
    </location>
</feature>
<comment type="caution">
    <text evidence="9">The sequence shown here is derived from an EMBL/GenBank/DDBJ whole genome shotgun (WGS) entry which is preliminary data.</text>
</comment>
<dbReference type="InterPro" id="IPR013106">
    <property type="entry name" value="Ig_V-set"/>
</dbReference>
<evidence type="ECO:0000256" key="4">
    <source>
        <dbReference type="ARBA" id="ARBA00023157"/>
    </source>
</evidence>
<proteinExistence type="predicted"/>
<evidence type="ECO:0000313" key="9">
    <source>
        <dbReference type="EMBL" id="KAF6720765.1"/>
    </source>
</evidence>
<feature type="region of interest" description="Disordered" evidence="7">
    <location>
        <begin position="125"/>
        <end position="145"/>
    </location>
</feature>
<evidence type="ECO:0000259" key="8">
    <source>
        <dbReference type="PROSITE" id="PS50835"/>
    </source>
</evidence>
<dbReference type="SMART" id="SM00409">
    <property type="entry name" value="IG"/>
    <property type="match status" value="1"/>
</dbReference>
<dbReference type="GO" id="GO:0005102">
    <property type="term" value="F:signaling receptor binding"/>
    <property type="evidence" value="ECO:0007669"/>
    <property type="project" value="TreeGrafter"/>
</dbReference>
<reference evidence="9" key="1">
    <citation type="journal article" name="BMC Genomics">
        <title>Long-read sequencing and de novo genome assembly of marine medaka (Oryzias melastigma).</title>
        <authorList>
            <person name="Liang P."/>
            <person name="Saqib H.S.A."/>
            <person name="Ni X."/>
            <person name="Shen Y."/>
        </authorList>
    </citation>
    <scope>NUCLEOTIDE SEQUENCE</scope>
    <source>
        <strain evidence="9">Bigg-433</strain>
    </source>
</reference>
<keyword evidence="2" id="KW-0732">Signal</keyword>
<dbReference type="InterPro" id="IPR003599">
    <property type="entry name" value="Ig_sub"/>
</dbReference>
<feature type="region of interest" description="Disordered" evidence="7">
    <location>
        <begin position="1"/>
        <end position="28"/>
    </location>
</feature>
<dbReference type="Pfam" id="PF07686">
    <property type="entry name" value="V-set"/>
    <property type="match status" value="1"/>
</dbReference>
<name>A0A834C5E9_ORYME</name>
<evidence type="ECO:0000313" key="10">
    <source>
        <dbReference type="Proteomes" id="UP000646548"/>
    </source>
</evidence>
<dbReference type="GO" id="GO:0009897">
    <property type="term" value="C:external side of plasma membrane"/>
    <property type="evidence" value="ECO:0007669"/>
    <property type="project" value="TreeGrafter"/>
</dbReference>
<dbReference type="Gene3D" id="2.60.40.10">
    <property type="entry name" value="Immunoglobulins"/>
    <property type="match status" value="1"/>
</dbReference>
<dbReference type="FunFam" id="2.60.40.10:FF:000142">
    <property type="entry name" value="V-set domain-containing T-cell activation inhibitor 1"/>
    <property type="match status" value="1"/>
</dbReference>
<gene>
    <name evidence="9" type="ORF">FQA47_022077</name>
</gene>
<dbReference type="GO" id="GO:1903037">
    <property type="term" value="P:regulation of leukocyte cell-cell adhesion"/>
    <property type="evidence" value="ECO:0007669"/>
    <property type="project" value="UniProtKB-ARBA"/>
</dbReference>
<protein>
    <submittedName>
        <fullName evidence="9">Myelin-oligodendrocyte glycoprotein</fullName>
    </submittedName>
</protein>
<evidence type="ECO:0000256" key="3">
    <source>
        <dbReference type="ARBA" id="ARBA00023136"/>
    </source>
</evidence>
<keyword evidence="6" id="KW-0393">Immunoglobulin domain</keyword>
<dbReference type="PROSITE" id="PS50835">
    <property type="entry name" value="IG_LIKE"/>
    <property type="match status" value="1"/>
</dbReference>
<feature type="compositionally biased region" description="Acidic residues" evidence="7">
    <location>
        <begin position="14"/>
        <end position="27"/>
    </location>
</feature>
<dbReference type="InterPro" id="IPR007110">
    <property type="entry name" value="Ig-like_dom"/>
</dbReference>
<feature type="compositionally biased region" description="Basic residues" evidence="7">
    <location>
        <begin position="133"/>
        <end position="144"/>
    </location>
</feature>
<keyword evidence="3" id="KW-0472">Membrane</keyword>
<keyword evidence="4" id="KW-1015">Disulfide bond</keyword>
<feature type="region of interest" description="Disordered" evidence="7">
    <location>
        <begin position="42"/>
        <end position="111"/>
    </location>
</feature>
<dbReference type="GO" id="GO:0050863">
    <property type="term" value="P:regulation of T cell activation"/>
    <property type="evidence" value="ECO:0007669"/>
    <property type="project" value="UniProtKB-ARBA"/>
</dbReference>
<dbReference type="GO" id="GO:0050852">
    <property type="term" value="P:T cell receptor signaling pathway"/>
    <property type="evidence" value="ECO:0007669"/>
    <property type="project" value="TreeGrafter"/>
</dbReference>
<evidence type="ECO:0000256" key="6">
    <source>
        <dbReference type="ARBA" id="ARBA00023319"/>
    </source>
</evidence>
<sequence>MSLLMDGEARDFVDMSESDSEFLEDDGTQNYVVQENPAVFTGSLSVTAAPDEGQNQEPFHQDGSVSPPGSPNWSEAPAGDFRPDSPAAAAINDEPGEAAGQPEPPQIQTWIPDLRPPRYVWVNHSRSPGSRLAKPKASARRGRTRPTLGVAPRREVQTTMVALKNQRRGSVHNDAGGVSEDPPCVDMARERIPCCPGEVELRLKQREPGQDVVLSCTVEPPFDVTAQTVEWSRDTDVIVHVYRSRADNQFLQNQKLRGRTVLIHQNLKDGKVSLRLINITKEDEGNYSCCLPNHEVQSSVTLTVAGGSRDSQINRLRIRKLETL</sequence>
<dbReference type="InterPro" id="IPR036179">
    <property type="entry name" value="Ig-like_dom_sf"/>
</dbReference>
<dbReference type="InterPro" id="IPR050504">
    <property type="entry name" value="IgSF_BTN/MOG"/>
</dbReference>
<dbReference type="Proteomes" id="UP000646548">
    <property type="component" value="Unassembled WGS sequence"/>
</dbReference>
<evidence type="ECO:0000256" key="2">
    <source>
        <dbReference type="ARBA" id="ARBA00022729"/>
    </source>
</evidence>
<dbReference type="InterPro" id="IPR013783">
    <property type="entry name" value="Ig-like_fold"/>
</dbReference>
<comment type="subcellular location">
    <subcellularLocation>
        <location evidence="1">Membrane</location>
    </subcellularLocation>
</comment>
<dbReference type="EMBL" id="WKFB01000514">
    <property type="protein sequence ID" value="KAF6720765.1"/>
    <property type="molecule type" value="Genomic_DNA"/>
</dbReference>
<accession>A0A834C5E9</accession>
<dbReference type="AlphaFoldDB" id="A0A834C5E9"/>
<dbReference type="GO" id="GO:0001817">
    <property type="term" value="P:regulation of cytokine production"/>
    <property type="evidence" value="ECO:0007669"/>
    <property type="project" value="TreeGrafter"/>
</dbReference>
<evidence type="ECO:0000256" key="1">
    <source>
        <dbReference type="ARBA" id="ARBA00004370"/>
    </source>
</evidence>
<evidence type="ECO:0000256" key="5">
    <source>
        <dbReference type="ARBA" id="ARBA00023180"/>
    </source>
</evidence>
<dbReference type="PANTHER" id="PTHR24100">
    <property type="entry name" value="BUTYROPHILIN"/>
    <property type="match status" value="1"/>
</dbReference>
<dbReference type="SUPFAM" id="SSF48726">
    <property type="entry name" value="Immunoglobulin"/>
    <property type="match status" value="1"/>
</dbReference>
<organism evidence="9 10">
    <name type="scientific">Oryzias melastigma</name>
    <name type="common">Marine medaka</name>
    <dbReference type="NCBI Taxonomy" id="30732"/>
    <lineage>
        <taxon>Eukaryota</taxon>
        <taxon>Metazoa</taxon>
        <taxon>Chordata</taxon>
        <taxon>Craniata</taxon>
        <taxon>Vertebrata</taxon>
        <taxon>Euteleostomi</taxon>
        <taxon>Actinopterygii</taxon>
        <taxon>Neopterygii</taxon>
        <taxon>Teleostei</taxon>
        <taxon>Neoteleostei</taxon>
        <taxon>Acanthomorphata</taxon>
        <taxon>Ovalentaria</taxon>
        <taxon>Atherinomorphae</taxon>
        <taxon>Beloniformes</taxon>
        <taxon>Adrianichthyidae</taxon>
        <taxon>Oryziinae</taxon>
        <taxon>Oryzias</taxon>
    </lineage>
</organism>
<dbReference type="PANTHER" id="PTHR24100:SF151">
    <property type="entry name" value="ICOS LIGAND"/>
    <property type="match status" value="1"/>
</dbReference>